<dbReference type="InterPro" id="IPR015168">
    <property type="entry name" value="SsuA/THI5"/>
</dbReference>
<keyword evidence="8" id="KW-1185">Reference proteome</keyword>
<dbReference type="RefSeq" id="WP_038074274.1">
    <property type="nucleotide sequence ID" value="NZ_JHEG04000001.1"/>
</dbReference>
<dbReference type="GO" id="GO:0042597">
    <property type="term" value="C:periplasmic space"/>
    <property type="evidence" value="ECO:0007669"/>
    <property type="project" value="UniProtKB-SubCell"/>
</dbReference>
<dbReference type="EMBL" id="JHEG02000059">
    <property type="protein sequence ID" value="KIE07017.1"/>
    <property type="molecule type" value="Genomic_DNA"/>
</dbReference>
<evidence type="ECO:0000256" key="4">
    <source>
        <dbReference type="ARBA" id="ARBA00022729"/>
    </source>
</evidence>
<dbReference type="GO" id="GO:0016020">
    <property type="term" value="C:membrane"/>
    <property type="evidence" value="ECO:0007669"/>
    <property type="project" value="InterPro"/>
</dbReference>
<gene>
    <name evidence="7" type="ORF">DA73_0238055</name>
    <name evidence="6" type="ORF">DA73_0400031995</name>
</gene>
<dbReference type="EMBL" id="JHEG04000001">
    <property type="protein sequence ID" value="KAF3889580.1"/>
    <property type="molecule type" value="Genomic_DNA"/>
</dbReference>
<organism evidence="7">
    <name type="scientific">Tolypothrix bouteillei VB521301</name>
    <dbReference type="NCBI Taxonomy" id="1479485"/>
    <lineage>
        <taxon>Bacteria</taxon>
        <taxon>Bacillati</taxon>
        <taxon>Cyanobacteriota</taxon>
        <taxon>Cyanophyceae</taxon>
        <taxon>Nostocales</taxon>
        <taxon>Tolypothrichaceae</taxon>
        <taxon>Tolypothrix</taxon>
    </lineage>
</organism>
<protein>
    <submittedName>
        <fullName evidence="6">Aliphatic sulfonate ABC transporter substrate-binding protein</fullName>
    </submittedName>
</protein>
<dbReference type="STRING" id="1479485.DA73_0238055"/>
<dbReference type="Gene3D" id="3.40.190.10">
    <property type="entry name" value="Periplasmic binding protein-like II"/>
    <property type="match status" value="2"/>
</dbReference>
<comment type="similarity">
    <text evidence="2">Belongs to the bacterial solute-binding protein SsuA/TauA family.</text>
</comment>
<dbReference type="Pfam" id="PF09084">
    <property type="entry name" value="NMT1"/>
    <property type="match status" value="1"/>
</dbReference>
<evidence type="ECO:0000313" key="7">
    <source>
        <dbReference type="EMBL" id="KIE07017.1"/>
    </source>
</evidence>
<evidence type="ECO:0000256" key="1">
    <source>
        <dbReference type="ARBA" id="ARBA00004418"/>
    </source>
</evidence>
<feature type="domain" description="Solute-binding protein family 3/N-terminal" evidence="5">
    <location>
        <begin position="4"/>
        <end position="221"/>
    </location>
</feature>
<reference evidence="7" key="1">
    <citation type="journal article" date="2015" name="Genome Announc.">
        <title>Draft Genome Sequence of Tolypothrix boutellei Strain VB521301.</title>
        <authorList>
            <person name="Chandrababunaidu M.M."/>
            <person name="Singh D."/>
            <person name="Sen D."/>
            <person name="Bhan S."/>
            <person name="Das S."/>
            <person name="Gupta A."/>
            <person name="Adhikary S.P."/>
            <person name="Tripathy S."/>
        </authorList>
    </citation>
    <scope>NUCLEOTIDE SEQUENCE</scope>
    <source>
        <strain evidence="7">VB521301</strain>
    </source>
</reference>
<dbReference type="GO" id="GO:0042626">
    <property type="term" value="F:ATPase-coupled transmembrane transporter activity"/>
    <property type="evidence" value="ECO:0007669"/>
    <property type="project" value="InterPro"/>
</dbReference>
<evidence type="ECO:0000256" key="3">
    <source>
        <dbReference type="ARBA" id="ARBA00022448"/>
    </source>
</evidence>
<reference evidence="6" key="2">
    <citation type="submission" date="2019-11" db="EMBL/GenBank/DDBJ databases">
        <title>Improved Assembly of Tolypothrix boutellei genome.</title>
        <authorList>
            <person name="Sarangi A.N."/>
            <person name="Mukherjee M."/>
            <person name="Ghosh S."/>
            <person name="Singh D."/>
            <person name="Das A."/>
            <person name="Kant S."/>
            <person name="Prusty A."/>
            <person name="Tripathy S."/>
        </authorList>
    </citation>
    <scope>NUCLEOTIDE SEQUENCE</scope>
    <source>
        <strain evidence="6">VB521301</strain>
    </source>
</reference>
<dbReference type="Proteomes" id="UP000029738">
    <property type="component" value="Unassembled WGS sequence"/>
</dbReference>
<accession>A0A0C1MXH9</accession>
<sequence length="304" mass="33662">MTHSIRIGVHVNNLSVFTLSRKPELLKDLLEPTGVSAQWLPETGGHQTVKLLKTAEIDIGATGTTPPILAQAQGVPIVYLATSQPRPVQGAIVVLENSPIQSVSDLKDKTVSLSEGSYQQHLLAIALDKVGLTYQNVKTIPHTADSLQAFLNGEIDAWITSDLHLAQVQKTHQVRVLLYSSELFSNRSVYFTHRTFAEQHPDVLSAFIRALERVDRWIATHFTEAAELLAKEINNGIDARGWEQSLRKRPWGLVPPSQEFIAEQQYAADVFYRFGLLPKSINVSEALLTDPLSVFEANLALASR</sequence>
<evidence type="ECO:0000256" key="2">
    <source>
        <dbReference type="ARBA" id="ARBA00010742"/>
    </source>
</evidence>
<proteinExistence type="inferred from homology"/>
<evidence type="ECO:0000313" key="6">
    <source>
        <dbReference type="EMBL" id="KAF3889580.1"/>
    </source>
</evidence>
<dbReference type="SUPFAM" id="SSF53850">
    <property type="entry name" value="Periplasmic binding protein-like II"/>
    <property type="match status" value="1"/>
</dbReference>
<dbReference type="NCBIfam" id="TIGR01728">
    <property type="entry name" value="SsuA_fam"/>
    <property type="match status" value="1"/>
</dbReference>
<evidence type="ECO:0000313" key="8">
    <source>
        <dbReference type="Proteomes" id="UP000029738"/>
    </source>
</evidence>
<dbReference type="PANTHER" id="PTHR30024">
    <property type="entry name" value="ALIPHATIC SULFONATES-BINDING PROTEIN-RELATED"/>
    <property type="match status" value="1"/>
</dbReference>
<keyword evidence="4" id="KW-0732">Signal</keyword>
<dbReference type="InterPro" id="IPR001638">
    <property type="entry name" value="Solute-binding_3/MltF_N"/>
</dbReference>
<comment type="subcellular location">
    <subcellularLocation>
        <location evidence="1">Periplasm</location>
    </subcellularLocation>
</comment>
<dbReference type="AlphaFoldDB" id="A0A0C1MXH9"/>
<comment type="caution">
    <text evidence="7">The sequence shown here is derived from an EMBL/GenBank/DDBJ whole genome shotgun (WGS) entry which is preliminary data.</text>
</comment>
<dbReference type="PANTHER" id="PTHR30024:SF42">
    <property type="entry name" value="ALIPHATIC SULFONATES-BINDING PROTEIN-RELATED"/>
    <property type="match status" value="1"/>
</dbReference>
<dbReference type="SMART" id="SM00062">
    <property type="entry name" value="PBPb"/>
    <property type="match status" value="1"/>
</dbReference>
<evidence type="ECO:0000259" key="5">
    <source>
        <dbReference type="SMART" id="SM00062"/>
    </source>
</evidence>
<dbReference type="OrthoDB" id="506623at2"/>
<dbReference type="InterPro" id="IPR010067">
    <property type="entry name" value="ABC_SsuA_sub-bd"/>
</dbReference>
<keyword evidence="3" id="KW-0813">Transport</keyword>
<name>A0A0C1MXH9_9CYAN</name>